<proteinExistence type="predicted"/>
<organism evidence="1">
    <name type="scientific">Arundo donax</name>
    <name type="common">Giant reed</name>
    <name type="synonym">Donax arundinaceus</name>
    <dbReference type="NCBI Taxonomy" id="35708"/>
    <lineage>
        <taxon>Eukaryota</taxon>
        <taxon>Viridiplantae</taxon>
        <taxon>Streptophyta</taxon>
        <taxon>Embryophyta</taxon>
        <taxon>Tracheophyta</taxon>
        <taxon>Spermatophyta</taxon>
        <taxon>Magnoliopsida</taxon>
        <taxon>Liliopsida</taxon>
        <taxon>Poales</taxon>
        <taxon>Poaceae</taxon>
        <taxon>PACMAD clade</taxon>
        <taxon>Arundinoideae</taxon>
        <taxon>Arundineae</taxon>
        <taxon>Arundo</taxon>
    </lineage>
</organism>
<evidence type="ECO:0000313" key="1">
    <source>
        <dbReference type="EMBL" id="JAD33139.1"/>
    </source>
</evidence>
<accession>A0A0A8Z187</accession>
<sequence length="31" mass="3802">MLLLHCLSRRQSSSMQRRFRIKICSNLHTRE</sequence>
<protein>
    <submittedName>
        <fullName evidence="1">Uncharacterized protein</fullName>
    </submittedName>
</protein>
<reference evidence="1" key="1">
    <citation type="submission" date="2014-09" db="EMBL/GenBank/DDBJ databases">
        <authorList>
            <person name="Magalhaes I.L.F."/>
            <person name="Oliveira U."/>
            <person name="Santos F.R."/>
            <person name="Vidigal T.H.D.A."/>
            <person name="Brescovit A.D."/>
            <person name="Santos A.J."/>
        </authorList>
    </citation>
    <scope>NUCLEOTIDE SEQUENCE</scope>
    <source>
        <tissue evidence="1">Shoot tissue taken approximately 20 cm above the soil surface</tissue>
    </source>
</reference>
<dbReference type="AlphaFoldDB" id="A0A0A8Z187"/>
<name>A0A0A8Z187_ARUDO</name>
<dbReference type="EMBL" id="GBRH01264756">
    <property type="protein sequence ID" value="JAD33139.1"/>
    <property type="molecule type" value="Transcribed_RNA"/>
</dbReference>
<reference evidence="1" key="2">
    <citation type="journal article" date="2015" name="Data Brief">
        <title>Shoot transcriptome of the giant reed, Arundo donax.</title>
        <authorList>
            <person name="Barrero R.A."/>
            <person name="Guerrero F.D."/>
            <person name="Moolhuijzen P."/>
            <person name="Goolsby J.A."/>
            <person name="Tidwell J."/>
            <person name="Bellgard S.E."/>
            <person name="Bellgard M.I."/>
        </authorList>
    </citation>
    <scope>NUCLEOTIDE SEQUENCE</scope>
    <source>
        <tissue evidence="1">Shoot tissue taken approximately 20 cm above the soil surface</tissue>
    </source>
</reference>